<keyword evidence="1" id="KW-1133">Transmembrane helix</keyword>
<gene>
    <name evidence="2" type="ORF">NZK81_10405</name>
</gene>
<dbReference type="EMBL" id="JANZXA010000006">
    <property type="protein sequence ID" value="MCT2399963.1"/>
    <property type="molecule type" value="Genomic_DNA"/>
</dbReference>
<reference evidence="2" key="1">
    <citation type="submission" date="2022-09" db="EMBL/GenBank/DDBJ databases">
        <title>Novosphingobium sp. Nov., a polycyclic aromatic hydrocarbon-degrading bacterium isolated form mangrove sediments in HongKong.</title>
        <authorList>
            <person name="Hu Z."/>
        </authorList>
    </citation>
    <scope>NUCLEOTIDE SEQUENCE</scope>
    <source>
        <strain evidence="2">HK4-1</strain>
    </source>
</reference>
<name>A0ABT2I576_9SPHN</name>
<evidence type="ECO:0000256" key="1">
    <source>
        <dbReference type="SAM" id="Phobius"/>
    </source>
</evidence>
<proteinExistence type="predicted"/>
<evidence type="ECO:0000313" key="2">
    <source>
        <dbReference type="EMBL" id="MCT2399963.1"/>
    </source>
</evidence>
<keyword evidence="3" id="KW-1185">Reference proteome</keyword>
<protein>
    <submittedName>
        <fullName evidence="2">Uncharacterized protein</fullName>
    </submittedName>
</protein>
<evidence type="ECO:0000313" key="3">
    <source>
        <dbReference type="Proteomes" id="UP001165583"/>
    </source>
</evidence>
<keyword evidence="1" id="KW-0472">Membrane</keyword>
<accession>A0ABT2I576</accession>
<organism evidence="2 3">
    <name type="scientific">Novosphingobium mangrovi</name>
    <name type="common">ex Huang et al. 2023</name>
    <dbReference type="NCBI Taxonomy" id="2976432"/>
    <lineage>
        <taxon>Bacteria</taxon>
        <taxon>Pseudomonadati</taxon>
        <taxon>Pseudomonadota</taxon>
        <taxon>Alphaproteobacteria</taxon>
        <taxon>Sphingomonadales</taxon>
        <taxon>Sphingomonadaceae</taxon>
        <taxon>Novosphingobium</taxon>
    </lineage>
</organism>
<comment type="caution">
    <text evidence="2">The sequence shown here is derived from an EMBL/GenBank/DDBJ whole genome shotgun (WGS) entry which is preliminary data.</text>
</comment>
<feature type="transmembrane region" description="Helical" evidence="1">
    <location>
        <begin position="45"/>
        <end position="67"/>
    </location>
</feature>
<sequence>MKVADENIVRFENRLEGCVDLNRSKTAGMVYASQRSREGEIEHDARGLVVAILLCVACWAALGYFLLS</sequence>
<keyword evidence="1" id="KW-0812">Transmembrane</keyword>
<dbReference type="RefSeq" id="WP_260046064.1">
    <property type="nucleotide sequence ID" value="NZ_JANZXA010000006.1"/>
</dbReference>
<dbReference type="Proteomes" id="UP001165583">
    <property type="component" value="Unassembled WGS sequence"/>
</dbReference>